<evidence type="ECO:0000313" key="8">
    <source>
        <dbReference type="EMBL" id="VDK22183.1"/>
    </source>
</evidence>
<dbReference type="SMART" id="SM00249">
    <property type="entry name" value="PHD"/>
    <property type="match status" value="2"/>
</dbReference>
<dbReference type="InterPro" id="IPR013083">
    <property type="entry name" value="Znf_RING/FYVE/PHD"/>
</dbReference>
<evidence type="ECO:0000313" key="9">
    <source>
        <dbReference type="Proteomes" id="UP000282613"/>
    </source>
</evidence>
<keyword evidence="3" id="KW-0862">Zinc</keyword>
<accession>A0A0R3VUE1</accession>
<dbReference type="CDD" id="cd15534">
    <property type="entry name" value="PHD2_PHF12_Rco1"/>
    <property type="match status" value="1"/>
</dbReference>
<proteinExistence type="predicted"/>
<feature type="compositionally biased region" description="Polar residues" evidence="5">
    <location>
        <begin position="170"/>
        <end position="182"/>
    </location>
</feature>
<keyword evidence="1" id="KW-0479">Metal-binding</keyword>
<keyword evidence="2 4" id="KW-0863">Zinc-finger</keyword>
<dbReference type="AlphaFoldDB" id="A0A0R3VUE1"/>
<gene>
    <name evidence="8" type="ORF">TASK_LOCUS934</name>
</gene>
<feature type="region of interest" description="Disordered" evidence="5">
    <location>
        <begin position="142"/>
        <end position="188"/>
    </location>
</feature>
<dbReference type="Gene3D" id="2.30.30.1150">
    <property type="match status" value="1"/>
</dbReference>
<dbReference type="PROSITE" id="PS01359">
    <property type="entry name" value="ZF_PHD_1"/>
    <property type="match status" value="1"/>
</dbReference>
<dbReference type="GO" id="GO:0000122">
    <property type="term" value="P:negative regulation of transcription by RNA polymerase II"/>
    <property type="evidence" value="ECO:0007669"/>
    <property type="project" value="TreeGrafter"/>
</dbReference>
<reference evidence="10" key="1">
    <citation type="submission" date="2016-04" db="UniProtKB">
        <authorList>
            <consortium name="WormBaseParasite"/>
        </authorList>
    </citation>
    <scope>IDENTIFICATION</scope>
</reference>
<reference evidence="8 9" key="2">
    <citation type="submission" date="2018-11" db="EMBL/GenBank/DDBJ databases">
        <authorList>
            <consortium name="Pathogen Informatics"/>
        </authorList>
    </citation>
    <scope>NUCLEOTIDE SEQUENCE [LARGE SCALE GENOMIC DNA]</scope>
</reference>
<dbReference type="OrthoDB" id="1919692at2759"/>
<evidence type="ECO:0000256" key="2">
    <source>
        <dbReference type="ARBA" id="ARBA00022771"/>
    </source>
</evidence>
<feature type="region of interest" description="Disordered" evidence="5">
    <location>
        <begin position="1"/>
        <end position="67"/>
    </location>
</feature>
<evidence type="ECO:0000259" key="7">
    <source>
        <dbReference type="PROSITE" id="PS50016"/>
    </source>
</evidence>
<feature type="domain" description="PHD-type" evidence="7">
    <location>
        <begin position="79"/>
        <end position="129"/>
    </location>
</feature>
<name>A0A0R3VUE1_TAEAS</name>
<dbReference type="Pfam" id="PF00628">
    <property type="entry name" value="PHD"/>
    <property type="match status" value="2"/>
</dbReference>
<dbReference type="Proteomes" id="UP000282613">
    <property type="component" value="Unassembled WGS sequence"/>
</dbReference>
<dbReference type="InterPro" id="IPR019787">
    <property type="entry name" value="Znf_PHD-finger"/>
</dbReference>
<dbReference type="WBParaSite" id="TASK_0000093301-mRNA-1">
    <property type="protein sequence ID" value="TASK_0000093301-mRNA-1"/>
    <property type="gene ID" value="TASK_0000093301"/>
</dbReference>
<feature type="domain" description="FHA" evidence="6">
    <location>
        <begin position="635"/>
        <end position="694"/>
    </location>
</feature>
<dbReference type="InterPro" id="IPR008984">
    <property type="entry name" value="SMAD_FHA_dom_sf"/>
</dbReference>
<dbReference type="InterPro" id="IPR001965">
    <property type="entry name" value="Znf_PHD"/>
</dbReference>
<dbReference type="InterPro" id="IPR011011">
    <property type="entry name" value="Znf_FYVE_PHD"/>
</dbReference>
<dbReference type="PANTHER" id="PTHR46309:SF1">
    <property type="entry name" value="PHD FINGER PROTEIN 12"/>
    <property type="match status" value="1"/>
</dbReference>
<organism evidence="10">
    <name type="scientific">Taenia asiatica</name>
    <name type="common">Asian tapeworm</name>
    <dbReference type="NCBI Taxonomy" id="60517"/>
    <lineage>
        <taxon>Eukaryota</taxon>
        <taxon>Metazoa</taxon>
        <taxon>Spiralia</taxon>
        <taxon>Lophotrochozoa</taxon>
        <taxon>Platyhelminthes</taxon>
        <taxon>Cestoda</taxon>
        <taxon>Eucestoda</taxon>
        <taxon>Cyclophyllidea</taxon>
        <taxon>Taeniidae</taxon>
        <taxon>Taenia</taxon>
    </lineage>
</organism>
<dbReference type="GO" id="GO:0008270">
    <property type="term" value="F:zinc ion binding"/>
    <property type="evidence" value="ECO:0007669"/>
    <property type="project" value="UniProtKB-KW"/>
</dbReference>
<dbReference type="SUPFAM" id="SSF49879">
    <property type="entry name" value="SMAD/FHA domain"/>
    <property type="match status" value="1"/>
</dbReference>
<evidence type="ECO:0000313" key="10">
    <source>
        <dbReference type="WBParaSite" id="TASK_0000093301-mRNA-1"/>
    </source>
</evidence>
<evidence type="ECO:0000256" key="5">
    <source>
        <dbReference type="SAM" id="MobiDB-lite"/>
    </source>
</evidence>
<sequence>MALSDHDGQRRDSMMAQLQELFAPPTAESFGKKGLAGIPSARRSKKYEVSHTNEVPTSPTAGISYKDDPIWRKPRPNCHDYCDSCNCSEGDRLVCDRCPASFHLECLDPPLDSHEAPTGIWYCHRCTMLSKVSSLYDEDESSSSSSCQSSGVASSIGASSGRATIKQTEDTNGAAQRRSSATVPRALFTGPSGRTNAAAADVVGWLTTGRRTAGLKSSPLSLLWDVLKYARFLNPKEFELPKDLMPGIKIPGSYKTLTERKAKPIIELENGQIPRPVRRCYNCARTCFHAPLLPCDYCTACFHLECLDPPLAQFPPRSDRWMCPIHAEHTVDKCLVRSIRLSERIRAWNQLAVFNPNLSLKASAKKTDDVFDGASHTVYYGPEDERAVLSAFLHNVRRRRLEASAVQEVIGTLTPKLSVLCSLSPTPIVVPSSVKALYASPVRRLLRLEERSRSDSQLDGSLPLRETELQNSGASECDRKLFIRGLLEFYLRESAESCTKVSSDGDAGLKTFNNSVARSPTPVDEAQRKDLSLAAKIKDVLSELDSVAPKRGGTITSAILARLFDGLIVAGEVRTELMECEHRLSPTFVNRPVSPGRFEDALDVTRPPSCLPGRAVLIACAGTIGPSVSMSYRQLVIGSAPDCHLCLANYRFSNKVQCPNVSPLHAIIFYDEWSHHFELLNYSEFGSHVDSVPFKNDIDEKAVYRCEASGLVKHVRNMLGAGKSVDLGARNLLRMIARNHPDYNHFCIGQEKDATGAGWEGSAILHHGSVLQFGCYSFTFSLIDWLKPPSDDGDVASADHNTPVVVKHGGCGDDRDVQMKEVA</sequence>
<dbReference type="InterPro" id="IPR000253">
    <property type="entry name" value="FHA_dom"/>
</dbReference>
<dbReference type="InterPro" id="IPR042163">
    <property type="entry name" value="PHF12"/>
</dbReference>
<dbReference type="CDD" id="cd15533">
    <property type="entry name" value="PHD1_PHF12"/>
    <property type="match status" value="1"/>
</dbReference>
<dbReference type="PROSITE" id="PS50006">
    <property type="entry name" value="FHA_DOMAIN"/>
    <property type="match status" value="1"/>
</dbReference>
<dbReference type="SUPFAM" id="SSF57903">
    <property type="entry name" value="FYVE/PHD zinc finger"/>
    <property type="match status" value="2"/>
</dbReference>
<dbReference type="PROSITE" id="PS50016">
    <property type="entry name" value="ZF_PHD_2"/>
    <property type="match status" value="1"/>
</dbReference>
<keyword evidence="9" id="KW-1185">Reference proteome</keyword>
<dbReference type="PANTHER" id="PTHR46309">
    <property type="entry name" value="PHD FINGER PROTEIN 12"/>
    <property type="match status" value="1"/>
</dbReference>
<protein>
    <submittedName>
        <fullName evidence="10">PHD-type domain-containing protein</fullName>
    </submittedName>
</protein>
<evidence type="ECO:0000259" key="6">
    <source>
        <dbReference type="PROSITE" id="PS50006"/>
    </source>
</evidence>
<evidence type="ECO:0000256" key="3">
    <source>
        <dbReference type="ARBA" id="ARBA00022833"/>
    </source>
</evidence>
<dbReference type="EMBL" id="UYRS01000163">
    <property type="protein sequence ID" value="VDK22183.1"/>
    <property type="molecule type" value="Genomic_DNA"/>
</dbReference>
<feature type="compositionally biased region" description="Basic and acidic residues" evidence="5">
    <location>
        <begin position="1"/>
        <end position="13"/>
    </location>
</feature>
<dbReference type="InterPro" id="IPR019786">
    <property type="entry name" value="Zinc_finger_PHD-type_CS"/>
</dbReference>
<feature type="compositionally biased region" description="Polar residues" evidence="5">
    <location>
        <begin position="52"/>
        <end position="61"/>
    </location>
</feature>
<dbReference type="GO" id="GO:0070822">
    <property type="term" value="C:Sin3-type complex"/>
    <property type="evidence" value="ECO:0007669"/>
    <property type="project" value="TreeGrafter"/>
</dbReference>
<evidence type="ECO:0000256" key="1">
    <source>
        <dbReference type="ARBA" id="ARBA00022723"/>
    </source>
</evidence>
<dbReference type="STRING" id="60517.A0A0R3VUE1"/>
<dbReference type="Gene3D" id="3.30.40.10">
    <property type="entry name" value="Zinc/RING finger domain, C3HC4 (zinc finger)"/>
    <property type="match status" value="1"/>
</dbReference>
<evidence type="ECO:0000256" key="4">
    <source>
        <dbReference type="PROSITE-ProRule" id="PRU00146"/>
    </source>
</evidence>
<dbReference type="GO" id="GO:0003714">
    <property type="term" value="F:transcription corepressor activity"/>
    <property type="evidence" value="ECO:0007669"/>
    <property type="project" value="InterPro"/>
</dbReference>
<feature type="compositionally biased region" description="Low complexity" evidence="5">
    <location>
        <begin position="142"/>
        <end position="163"/>
    </location>
</feature>